<evidence type="ECO:0000256" key="1">
    <source>
        <dbReference type="SAM" id="Phobius"/>
    </source>
</evidence>
<proteinExistence type="predicted"/>
<feature type="transmembrane region" description="Helical" evidence="1">
    <location>
        <begin position="71"/>
        <end position="89"/>
    </location>
</feature>
<feature type="transmembrane region" description="Helical" evidence="1">
    <location>
        <begin position="156"/>
        <end position="179"/>
    </location>
</feature>
<keyword evidence="1" id="KW-0472">Membrane</keyword>
<dbReference type="InterPro" id="IPR017516">
    <property type="entry name" value="AbrB_dup"/>
</dbReference>
<accession>A0A395R1I5</accession>
<dbReference type="AlphaFoldDB" id="A0A395R1I5"/>
<feature type="transmembrane region" description="Helical" evidence="1">
    <location>
        <begin position="39"/>
        <end position="59"/>
    </location>
</feature>
<organism evidence="2 3">
    <name type="scientific">Pseudomonas abyssi</name>
    <dbReference type="NCBI Taxonomy" id="170540"/>
    <lineage>
        <taxon>Bacteria</taxon>
        <taxon>Pseudomonadati</taxon>
        <taxon>Pseudomonadota</taxon>
        <taxon>Gammaproteobacteria</taxon>
        <taxon>Pseudomonadales</taxon>
        <taxon>Pseudomonadaceae</taxon>
        <taxon>Pseudomonas</taxon>
    </lineage>
</organism>
<name>A0A395R1I5_9PSED</name>
<dbReference type="RefSeq" id="WP_118131252.1">
    <property type="nucleotide sequence ID" value="NZ_LMAZ01000004.1"/>
</dbReference>
<sequence>MSPLRLSPSFKAHKTLQWIVLIVAGGLAGFILHKAGLPAALLLGPMLVAIAMGTLGARIQVPRILFRSGQGVVGLLVAKSVTLSVLLALAKDWYLMALVTLLTIALSFGVGLILACASKIPPDAAAWGTGPGAASAMIAMAEEQGADSRIVASMQYIRVVCVVMLGAWVSHMLVAPGAMHELTQMEVGANWLGLLATLALAFMGALSGNLIPAGALITPIILGTALQLSGYMEITLNDTIMTLAYGAIGGYIGLRFTRATIIQVARLVPVILTANIVLIVLCGLLAWPLSGVFQKDFLSMFLATSPGGLDSMAIIAVETGSDASFVVALQTLRLLGVVLCGAVCSNLVIKLSTKFSGH</sequence>
<dbReference type="PIRSF" id="PIRSF038991">
    <property type="entry name" value="Protein_AbrB"/>
    <property type="match status" value="1"/>
</dbReference>
<feature type="transmembrane region" description="Helical" evidence="1">
    <location>
        <begin position="260"/>
        <end position="285"/>
    </location>
</feature>
<dbReference type="GO" id="GO:0016020">
    <property type="term" value="C:membrane"/>
    <property type="evidence" value="ECO:0007669"/>
    <property type="project" value="InterPro"/>
</dbReference>
<reference evidence="2 3" key="1">
    <citation type="journal article" date="2018" name="Syst. Appl. Microbiol.">
        <title>Pseudomonas gallaeciensis sp. nov., isolated from crude-oil-contaminated intertidal sand samples after the Prestige oil spill.</title>
        <authorList>
            <person name="Mulet M."/>
            <person name="Sanchez D."/>
            <person name="Rodriguez A.C."/>
            <person name="Nogales B."/>
            <person name="Bosch R."/>
            <person name="Busquets A."/>
            <person name="Gomila M."/>
            <person name="Lalucat J."/>
            <person name="Garcia-Valdes E."/>
        </authorList>
    </citation>
    <scope>NUCLEOTIDE SEQUENCE [LARGE SCALE GENOMIC DNA]</scope>
    <source>
        <strain evidence="2 3">V113</strain>
    </source>
</reference>
<feature type="transmembrane region" description="Helical" evidence="1">
    <location>
        <begin position="323"/>
        <end position="349"/>
    </location>
</feature>
<feature type="transmembrane region" description="Helical" evidence="1">
    <location>
        <begin position="234"/>
        <end position="254"/>
    </location>
</feature>
<protein>
    <recommendedName>
        <fullName evidence="4">AbrB family transcriptional regulator</fullName>
    </recommendedName>
</protein>
<gene>
    <name evidence="2" type="ORF">ASB58_13495</name>
</gene>
<evidence type="ECO:0000313" key="3">
    <source>
        <dbReference type="Proteomes" id="UP000265411"/>
    </source>
</evidence>
<keyword evidence="1" id="KW-1133">Transmembrane helix</keyword>
<dbReference type="EMBL" id="LMAZ01000004">
    <property type="protein sequence ID" value="RGP53985.1"/>
    <property type="molecule type" value="Genomic_DNA"/>
</dbReference>
<dbReference type="InterPro" id="IPR007820">
    <property type="entry name" value="AbrB_fam"/>
</dbReference>
<evidence type="ECO:0000313" key="2">
    <source>
        <dbReference type="EMBL" id="RGP53985.1"/>
    </source>
</evidence>
<keyword evidence="3" id="KW-1185">Reference proteome</keyword>
<comment type="caution">
    <text evidence="2">The sequence shown here is derived from an EMBL/GenBank/DDBJ whole genome shotgun (WGS) entry which is preliminary data.</text>
</comment>
<feature type="transmembrane region" description="Helical" evidence="1">
    <location>
        <begin position="95"/>
        <end position="117"/>
    </location>
</feature>
<dbReference type="PANTHER" id="PTHR38457:SF1">
    <property type="entry name" value="REGULATOR ABRB-RELATED"/>
    <property type="match status" value="1"/>
</dbReference>
<dbReference type="OrthoDB" id="9809910at2"/>
<feature type="transmembrane region" description="Helical" evidence="1">
    <location>
        <begin position="15"/>
        <end position="33"/>
    </location>
</feature>
<dbReference type="NCBIfam" id="TIGR03082">
    <property type="entry name" value="Gneg_AbrB_dup"/>
    <property type="match status" value="2"/>
</dbReference>
<dbReference type="Proteomes" id="UP000265411">
    <property type="component" value="Unassembled WGS sequence"/>
</dbReference>
<feature type="transmembrane region" description="Helical" evidence="1">
    <location>
        <begin position="191"/>
        <end position="222"/>
    </location>
</feature>
<dbReference type="GO" id="GO:0010468">
    <property type="term" value="P:regulation of gene expression"/>
    <property type="evidence" value="ECO:0007669"/>
    <property type="project" value="InterPro"/>
</dbReference>
<keyword evidence="1" id="KW-0812">Transmembrane</keyword>
<dbReference type="Pfam" id="PF05145">
    <property type="entry name" value="AbrB"/>
    <property type="match status" value="1"/>
</dbReference>
<dbReference type="PANTHER" id="PTHR38457">
    <property type="entry name" value="REGULATOR ABRB-RELATED"/>
    <property type="match status" value="1"/>
</dbReference>
<evidence type="ECO:0008006" key="4">
    <source>
        <dbReference type="Google" id="ProtNLM"/>
    </source>
</evidence>